<dbReference type="InterPro" id="IPR029056">
    <property type="entry name" value="Ribokinase-like"/>
</dbReference>
<dbReference type="RefSeq" id="WP_115306177.1">
    <property type="nucleotide sequence ID" value="NZ_UHIC01000001.1"/>
</dbReference>
<protein>
    <recommendedName>
        <fullName evidence="1">pyridoxal kinase</fullName>
        <ecNumber evidence="1">2.7.1.35</ecNumber>
    </recommendedName>
</protein>
<keyword evidence="5" id="KW-0067">ATP-binding</keyword>
<dbReference type="AlphaFoldDB" id="A0A380MR83"/>
<dbReference type="CDD" id="cd01173">
    <property type="entry name" value="pyridoxal_pyridoxamine_kinase"/>
    <property type="match status" value="1"/>
</dbReference>
<feature type="domain" description="Pyridoxamine kinase/Phosphomethylpyrimidine kinase" evidence="6">
    <location>
        <begin position="86"/>
        <end position="266"/>
    </location>
</feature>
<evidence type="ECO:0000256" key="4">
    <source>
        <dbReference type="ARBA" id="ARBA00022777"/>
    </source>
</evidence>
<dbReference type="GO" id="GO:0008478">
    <property type="term" value="F:pyridoxal kinase activity"/>
    <property type="evidence" value="ECO:0007669"/>
    <property type="project" value="UniProtKB-EC"/>
</dbReference>
<dbReference type="PANTHER" id="PTHR10534:SF15">
    <property type="entry name" value="PYRIDOXINE_PYRIDOXAL_PYRIDOXAMINE KINASE"/>
    <property type="match status" value="1"/>
</dbReference>
<dbReference type="NCBIfam" id="TIGR00687">
    <property type="entry name" value="pyridox_kin"/>
    <property type="match status" value="1"/>
</dbReference>
<keyword evidence="2 7" id="KW-0808">Transferase</keyword>
<evidence type="ECO:0000256" key="1">
    <source>
        <dbReference type="ARBA" id="ARBA00012104"/>
    </source>
</evidence>
<reference evidence="7 8" key="1">
    <citation type="submission" date="2018-06" db="EMBL/GenBank/DDBJ databases">
        <authorList>
            <consortium name="Pathogen Informatics"/>
            <person name="Doyle S."/>
        </authorList>
    </citation>
    <scope>NUCLEOTIDE SEQUENCE [LARGE SCALE GENOMIC DNA]</scope>
    <source>
        <strain evidence="7 8">NCTC13337</strain>
    </source>
</reference>
<evidence type="ECO:0000313" key="8">
    <source>
        <dbReference type="Proteomes" id="UP000254601"/>
    </source>
</evidence>
<evidence type="ECO:0000259" key="6">
    <source>
        <dbReference type="Pfam" id="PF08543"/>
    </source>
</evidence>
<name>A0A380MR83_9GAMM</name>
<gene>
    <name evidence="7" type="primary">pdxK</name>
    <name evidence="7" type="ORF">NCTC13337_00949</name>
</gene>
<evidence type="ECO:0000256" key="2">
    <source>
        <dbReference type="ARBA" id="ARBA00022679"/>
    </source>
</evidence>
<keyword evidence="8" id="KW-1185">Reference proteome</keyword>
<dbReference type="GO" id="GO:0009443">
    <property type="term" value="P:pyridoxal 5'-phosphate salvage"/>
    <property type="evidence" value="ECO:0007669"/>
    <property type="project" value="InterPro"/>
</dbReference>
<dbReference type="InterPro" id="IPR004625">
    <property type="entry name" value="PyrdxlKinase"/>
</dbReference>
<sequence>MSLSQNPLPIDVISIQSEVVYGHVGNNAVIPVLQHHGFTTATIPTVYYSNTPLYPSLYGGIIPDDWFSGFLKALTDRDLLKTAKHIMLGYLGSPSQADILADWLIEVRKDYPHITIQIDPVLGDTGVGLYVDKRLAENYRNRLRKLATGMTPNHFELEYLVGHQLTTLEETVEAAKSLLSKQTQWIIATSAAPETWQEGTMQIAIVTHDNIDIHTHKHHPSSAQGTGDTFAATLAAHLLKGESLKAATQKAADAVVAVLQNTLEADTREIQLIKTLSKNC</sequence>
<dbReference type="EC" id="2.7.1.35" evidence="1"/>
<dbReference type="EMBL" id="UHIC01000001">
    <property type="protein sequence ID" value="SUO94822.1"/>
    <property type="molecule type" value="Genomic_DNA"/>
</dbReference>
<dbReference type="Gene3D" id="3.40.1190.20">
    <property type="match status" value="1"/>
</dbReference>
<dbReference type="InterPro" id="IPR013749">
    <property type="entry name" value="PM/HMP-P_kinase-1"/>
</dbReference>
<evidence type="ECO:0000256" key="3">
    <source>
        <dbReference type="ARBA" id="ARBA00022741"/>
    </source>
</evidence>
<dbReference type="PANTHER" id="PTHR10534">
    <property type="entry name" value="PYRIDOXAL KINASE"/>
    <property type="match status" value="1"/>
</dbReference>
<dbReference type="Proteomes" id="UP000254601">
    <property type="component" value="Unassembled WGS sequence"/>
</dbReference>
<dbReference type="OrthoDB" id="9800808at2"/>
<evidence type="ECO:0000313" key="7">
    <source>
        <dbReference type="EMBL" id="SUO94822.1"/>
    </source>
</evidence>
<organism evidence="7 8">
    <name type="scientific">Suttonella ornithocola</name>
    <dbReference type="NCBI Taxonomy" id="279832"/>
    <lineage>
        <taxon>Bacteria</taxon>
        <taxon>Pseudomonadati</taxon>
        <taxon>Pseudomonadota</taxon>
        <taxon>Gammaproteobacteria</taxon>
        <taxon>Cardiobacteriales</taxon>
        <taxon>Cardiobacteriaceae</taxon>
        <taxon>Suttonella</taxon>
    </lineage>
</organism>
<accession>A0A380MR83</accession>
<dbReference type="GO" id="GO:0005829">
    <property type="term" value="C:cytosol"/>
    <property type="evidence" value="ECO:0007669"/>
    <property type="project" value="TreeGrafter"/>
</dbReference>
<keyword evidence="3" id="KW-0547">Nucleotide-binding</keyword>
<dbReference type="GO" id="GO:0005524">
    <property type="term" value="F:ATP binding"/>
    <property type="evidence" value="ECO:0007669"/>
    <property type="project" value="UniProtKB-KW"/>
</dbReference>
<keyword evidence="4 7" id="KW-0418">Kinase</keyword>
<dbReference type="NCBIfam" id="NF006034">
    <property type="entry name" value="PRK08176.1"/>
    <property type="match status" value="1"/>
</dbReference>
<dbReference type="GO" id="GO:0008902">
    <property type="term" value="F:hydroxymethylpyrimidine kinase activity"/>
    <property type="evidence" value="ECO:0007669"/>
    <property type="project" value="TreeGrafter"/>
</dbReference>
<dbReference type="SUPFAM" id="SSF53613">
    <property type="entry name" value="Ribokinase-like"/>
    <property type="match status" value="1"/>
</dbReference>
<proteinExistence type="predicted"/>
<evidence type="ECO:0000256" key="5">
    <source>
        <dbReference type="ARBA" id="ARBA00022840"/>
    </source>
</evidence>
<dbReference type="Pfam" id="PF08543">
    <property type="entry name" value="Phos_pyr_kin"/>
    <property type="match status" value="1"/>
</dbReference>